<feature type="region of interest" description="Disordered" evidence="1">
    <location>
        <begin position="800"/>
        <end position="820"/>
    </location>
</feature>
<feature type="region of interest" description="Disordered" evidence="1">
    <location>
        <begin position="629"/>
        <end position="656"/>
    </location>
</feature>
<feature type="compositionally biased region" description="Basic and acidic residues" evidence="1">
    <location>
        <begin position="732"/>
        <end position="742"/>
    </location>
</feature>
<feature type="compositionally biased region" description="Low complexity" evidence="1">
    <location>
        <begin position="188"/>
        <end position="198"/>
    </location>
</feature>
<dbReference type="GeneID" id="23887901"/>
<sequence>MSPPPMTFPTASASAGSHQRHDDDNSSSRWSGENIKASNGYSALFTSGLFHESPSKRSQSQSQPQSQSKLSPTTPARRHRRSSIMHTTPSTSSPRIIKSQGLDGGVERALDSVMRSLKIMAMSATPRKVVSPPMNQSRWSAWSSDSEGNKSTSRSGTPALGQQHDGYGYEDGDDGFFKPRKSNDTTRSKNTIRSIKSSKSSKSRKGRKSEETVNRMELDEEDVPAIPAMPIMAVPTTPGKSRRMITGLVKRLGLTPSKNKSSLLPLQLPPDLSSVPRPVPVPVSEDRIIPRKSSLSTLRSALTKKGSSTTLRSVRSIRSTNNASMTLNHFFTDDHPLPLPLPCPHRDLSTRSPRTTPGKGRRTPKSSIGQPKLQPETSPSAFLRDMPRRAPETPKRELFTLDHEGCEDTPELSVGSARIGERMWFGEENGEDIVMADETMEAMEIFTPPPAAVPATTVRIPELHPFVSSASSPSSQSCLSPEPGSSNAQGSVKSIESFSLPFSPVSLSSRLAGESVSTFTSTTNSRSMLPAGFTGPSPIPVPSALNEIVPPESTAPILTAEAHKVADGKGKNYSVDGYGKNRLLNGPVPSLGSPLTLGHETGAPRKLRTAKASLSLETVMRTEMPLSSKDTNALGLPVPPRPSLEGTTGVKSKMSKMSKMSKLSMMSEFSKPPRGGAGPAAQLQMQNQNQNWPPLGKMSLGTVASYYDVHTGTFGPSDGMRLQSILRTRYDGVKGREKKRDNSSPPPFCCGDSHTYIKPISVDQSSTKFEDPIVPSIFNPKHSPSLSSMSGCSLGSSISKGGDSIVTGETGETGATSSTDGVEEWELEKYLNALERQSVDIGRRGGYI</sequence>
<feature type="region of interest" description="Disordered" evidence="1">
    <location>
        <begin position="1"/>
        <end position="34"/>
    </location>
</feature>
<feature type="region of interest" description="Disordered" evidence="1">
    <location>
        <begin position="467"/>
        <end position="492"/>
    </location>
</feature>
<gene>
    <name evidence="2" type="ORF">CNAG_04492</name>
</gene>
<feature type="region of interest" description="Disordered" evidence="1">
    <location>
        <begin position="123"/>
        <end position="218"/>
    </location>
</feature>
<protein>
    <submittedName>
        <fullName evidence="2">Uncharacterized protein</fullName>
    </submittedName>
</protein>
<dbReference type="Proteomes" id="UP000010091">
    <property type="component" value="Chromosome 9"/>
</dbReference>
<feature type="region of interest" description="Disordered" evidence="1">
    <location>
        <begin position="341"/>
        <end position="394"/>
    </location>
</feature>
<feature type="compositionally biased region" description="Basic and acidic residues" evidence="1">
    <location>
        <begin position="208"/>
        <end position="217"/>
    </location>
</feature>
<dbReference type="VEuPathDB" id="FungiDB:CNAG_04492"/>
<dbReference type="EMBL" id="CP003828">
    <property type="protein sequence ID" value="AFR97211.2"/>
    <property type="molecule type" value="Genomic_DNA"/>
</dbReference>
<evidence type="ECO:0000313" key="2">
    <source>
        <dbReference type="EMBL" id="AFR97211.2"/>
    </source>
</evidence>
<feature type="region of interest" description="Disordered" evidence="1">
    <location>
        <begin position="732"/>
        <end position="752"/>
    </location>
</feature>
<feature type="compositionally biased region" description="Polar residues" evidence="1">
    <location>
        <begin position="133"/>
        <end position="156"/>
    </location>
</feature>
<feature type="region of interest" description="Disordered" evidence="1">
    <location>
        <begin position="46"/>
        <end position="104"/>
    </location>
</feature>
<dbReference type="KEGG" id="cng:CNAG_04492"/>
<feature type="compositionally biased region" description="Polar residues" evidence="1">
    <location>
        <begin position="365"/>
        <end position="380"/>
    </location>
</feature>
<dbReference type="OrthoDB" id="2564618at2759"/>
<feature type="compositionally biased region" description="Basic and acidic residues" evidence="1">
    <location>
        <begin position="175"/>
        <end position="187"/>
    </location>
</feature>
<accession>J9VUW5</accession>
<feature type="compositionally biased region" description="Polar residues" evidence="1">
    <location>
        <begin position="84"/>
        <end position="94"/>
    </location>
</feature>
<feature type="compositionally biased region" description="Low complexity" evidence="1">
    <location>
        <begin position="56"/>
        <end position="72"/>
    </location>
</feature>
<proteinExistence type="predicted"/>
<evidence type="ECO:0000313" key="3">
    <source>
        <dbReference type="Proteomes" id="UP000010091"/>
    </source>
</evidence>
<feature type="compositionally biased region" description="Low complexity" evidence="1">
    <location>
        <begin position="467"/>
        <end position="483"/>
    </location>
</feature>
<evidence type="ECO:0000256" key="1">
    <source>
        <dbReference type="SAM" id="MobiDB-lite"/>
    </source>
</evidence>
<organism evidence="2 3">
    <name type="scientific">Cryptococcus neoformans (strain H99 / ATCC 208821 / CBS 10515 / FGSC 9487)</name>
    <name type="common">Cryptococcus neoformans var. grubii serotype A</name>
    <dbReference type="NCBI Taxonomy" id="235443"/>
    <lineage>
        <taxon>Eukaryota</taxon>
        <taxon>Fungi</taxon>
        <taxon>Dikarya</taxon>
        <taxon>Basidiomycota</taxon>
        <taxon>Agaricomycotina</taxon>
        <taxon>Tremellomycetes</taxon>
        <taxon>Tremellales</taxon>
        <taxon>Cryptococcaceae</taxon>
        <taxon>Cryptococcus</taxon>
        <taxon>Cryptococcus neoformans species complex</taxon>
    </lineage>
</organism>
<reference evidence="2 3" key="1">
    <citation type="journal article" date="2014" name="PLoS Genet.">
        <title>Analysis of the genome and transcriptome of Cryptococcus neoformans var. grubii reveals complex RNA expression and microevolution leading to virulence attenuation.</title>
        <authorList>
            <person name="Janbon G."/>
            <person name="Ormerod K.L."/>
            <person name="Paulet D."/>
            <person name="Byrnes E.J.III."/>
            <person name="Yadav V."/>
            <person name="Chatterjee G."/>
            <person name="Mullapudi N."/>
            <person name="Hon C.C."/>
            <person name="Billmyre R.B."/>
            <person name="Brunel F."/>
            <person name="Bahn Y.S."/>
            <person name="Chen W."/>
            <person name="Chen Y."/>
            <person name="Chow E.W."/>
            <person name="Coppee J.Y."/>
            <person name="Floyd-Averette A."/>
            <person name="Gaillardin C."/>
            <person name="Gerik K.J."/>
            <person name="Goldberg J."/>
            <person name="Gonzalez-Hilarion S."/>
            <person name="Gujja S."/>
            <person name="Hamlin J.L."/>
            <person name="Hsueh Y.P."/>
            <person name="Ianiri G."/>
            <person name="Jones S."/>
            <person name="Kodira C.D."/>
            <person name="Kozubowski L."/>
            <person name="Lam W."/>
            <person name="Marra M."/>
            <person name="Mesner L.D."/>
            <person name="Mieczkowski P.A."/>
            <person name="Moyrand F."/>
            <person name="Nielsen K."/>
            <person name="Proux C."/>
            <person name="Rossignol T."/>
            <person name="Schein J.E."/>
            <person name="Sun S."/>
            <person name="Wollschlaeger C."/>
            <person name="Wood I.A."/>
            <person name="Zeng Q."/>
            <person name="Neuveglise C."/>
            <person name="Newlon C.S."/>
            <person name="Perfect J.R."/>
            <person name="Lodge J.K."/>
            <person name="Idnurm A."/>
            <person name="Stajich J.E."/>
            <person name="Kronstad J.W."/>
            <person name="Sanyal K."/>
            <person name="Heitman J."/>
            <person name="Fraser J.A."/>
            <person name="Cuomo C.A."/>
            <person name="Dietrich F.S."/>
        </authorList>
    </citation>
    <scope>NUCLEOTIDE SEQUENCE [LARGE SCALE GENOMIC DNA]</scope>
    <source>
        <strain evidence="3">H99 / ATCC 208821 / CBS 10515 / FGSC 9487</strain>
    </source>
</reference>
<feature type="compositionally biased region" description="Basic and acidic residues" evidence="1">
    <location>
        <begin position="385"/>
        <end position="394"/>
    </location>
</feature>
<dbReference type="HOGENOM" id="CLU_018352_0_0_1"/>
<name>J9VUW5_CRYN9</name>
<dbReference type="AlphaFoldDB" id="J9VUW5"/>
<keyword evidence="3" id="KW-1185">Reference proteome</keyword>
<dbReference type="RefSeq" id="XP_012051555.1">
    <property type="nucleotide sequence ID" value="XM_012196165.1"/>
</dbReference>